<feature type="transmembrane region" description="Helical" evidence="1">
    <location>
        <begin position="97"/>
        <end position="117"/>
    </location>
</feature>
<evidence type="ECO:0000313" key="3">
    <source>
        <dbReference type="Proteomes" id="UP000694232"/>
    </source>
</evidence>
<protein>
    <submittedName>
        <fullName evidence="2">Iron ABC transporter permease</fullName>
    </submittedName>
</protein>
<evidence type="ECO:0000256" key="1">
    <source>
        <dbReference type="SAM" id="Phobius"/>
    </source>
</evidence>
<gene>
    <name evidence="2" type="ORF">KNV97_05365</name>
</gene>
<keyword evidence="1" id="KW-0812">Transmembrane</keyword>
<dbReference type="GO" id="GO:0005886">
    <property type="term" value="C:plasma membrane"/>
    <property type="evidence" value="ECO:0007669"/>
    <property type="project" value="TreeGrafter"/>
</dbReference>
<dbReference type="KEGG" id="vos:KNV97_05365"/>
<dbReference type="PANTHER" id="PTHR30472:SF1">
    <property type="entry name" value="FE(3+) DICITRATE TRANSPORT SYSTEM PERMEASE PROTEIN FECC-RELATED"/>
    <property type="match status" value="1"/>
</dbReference>
<proteinExistence type="predicted"/>
<keyword evidence="1" id="KW-0472">Membrane</keyword>
<dbReference type="PANTHER" id="PTHR30472">
    <property type="entry name" value="FERRIC ENTEROBACTIN TRANSPORT SYSTEM PERMEASE PROTEIN"/>
    <property type="match status" value="1"/>
</dbReference>
<name>A0A975U625_9VIBR</name>
<dbReference type="AlphaFoldDB" id="A0A975U625"/>
<feature type="transmembrane region" description="Helical" evidence="1">
    <location>
        <begin position="65"/>
        <end position="85"/>
    </location>
</feature>
<dbReference type="GO" id="GO:0022857">
    <property type="term" value="F:transmembrane transporter activity"/>
    <property type="evidence" value="ECO:0007669"/>
    <property type="project" value="InterPro"/>
</dbReference>
<dbReference type="InterPro" id="IPR000522">
    <property type="entry name" value="ABC_transptr_permease_BtuC"/>
</dbReference>
<dbReference type="Proteomes" id="UP000694232">
    <property type="component" value="Chromosome 2"/>
</dbReference>
<keyword evidence="3" id="KW-1185">Reference proteome</keyword>
<evidence type="ECO:0000313" key="2">
    <source>
        <dbReference type="EMBL" id="QXO15838.1"/>
    </source>
</evidence>
<dbReference type="GO" id="GO:0033214">
    <property type="term" value="P:siderophore-iron import into cell"/>
    <property type="evidence" value="ECO:0007669"/>
    <property type="project" value="TreeGrafter"/>
</dbReference>
<keyword evidence="1" id="KW-1133">Transmembrane helix</keyword>
<reference evidence="2" key="1">
    <citation type="submission" date="2021-06" db="EMBL/GenBank/DDBJ databases">
        <title>Vibrio nov. sp., novel gut bacterium isolated from Yellow Sea oyster.</title>
        <authorList>
            <person name="Muhammad N."/>
            <person name="Nguyen T.H."/>
            <person name="Lee Y.-J."/>
            <person name="Ko J."/>
            <person name="Kim S.-G."/>
        </authorList>
    </citation>
    <scope>NUCLEOTIDE SEQUENCE</scope>
    <source>
        <strain evidence="2">OG9-811</strain>
    </source>
</reference>
<sequence>MMLISVSSPSARLSLFVISLVVLCGAVFASLVFGQYPVTVQQVWPAFWHPEPTSIEHVVINTIRWSRTIIAIVVGAALAIAGVLMQTLTRNPLASPAIFGVNAGAVFFIVLCSQVFAFSDMSMLFWVALFARGRSRWTGICVRQSGPRCSVSGTLSIGRRGDLCTVYGLHSRVTGDRPGRGRQRIILGCRFCFRT</sequence>
<dbReference type="EMBL" id="CP076642">
    <property type="protein sequence ID" value="QXO15838.1"/>
    <property type="molecule type" value="Genomic_DNA"/>
</dbReference>
<organism evidence="2 3">
    <name type="scientific">Vibrio ostreae</name>
    <dbReference type="NCBI Taxonomy" id="2841925"/>
    <lineage>
        <taxon>Bacteria</taxon>
        <taxon>Pseudomonadati</taxon>
        <taxon>Pseudomonadota</taxon>
        <taxon>Gammaproteobacteria</taxon>
        <taxon>Vibrionales</taxon>
        <taxon>Vibrionaceae</taxon>
        <taxon>Vibrio</taxon>
    </lineage>
</organism>
<dbReference type="Pfam" id="PF01032">
    <property type="entry name" value="FecCD"/>
    <property type="match status" value="1"/>
</dbReference>
<accession>A0A975U625</accession>